<comment type="caution">
    <text evidence="15">The sequence shown here is derived from an EMBL/GenBank/DDBJ whole genome shotgun (WGS) entry which is preliminary data.</text>
</comment>
<dbReference type="InterPro" id="IPR016185">
    <property type="entry name" value="PreATP-grasp_dom_sf"/>
</dbReference>
<dbReference type="PROSITE" id="PS00184">
    <property type="entry name" value="GARS"/>
    <property type="match status" value="1"/>
</dbReference>
<dbReference type="Proteomes" id="UP001304461">
    <property type="component" value="Unassembled WGS sequence"/>
</dbReference>
<comment type="similarity">
    <text evidence="9 12">Belongs to the GARS family.</text>
</comment>
<dbReference type="Gene3D" id="3.30.470.20">
    <property type="entry name" value="ATP-grasp fold, B domain"/>
    <property type="match status" value="1"/>
</dbReference>
<evidence type="ECO:0000256" key="4">
    <source>
        <dbReference type="ARBA" id="ARBA00013255"/>
    </source>
</evidence>
<feature type="domain" description="ATP-grasp" evidence="14">
    <location>
        <begin position="125"/>
        <end position="337"/>
    </location>
</feature>
<dbReference type="PANTHER" id="PTHR43472">
    <property type="entry name" value="PHOSPHORIBOSYLAMINE--GLYCINE LIGASE"/>
    <property type="match status" value="1"/>
</dbReference>
<dbReference type="NCBIfam" id="TIGR00877">
    <property type="entry name" value="purD"/>
    <property type="match status" value="1"/>
</dbReference>
<comment type="cofactor">
    <cofactor evidence="1">
        <name>Mn(2+)</name>
        <dbReference type="ChEBI" id="CHEBI:29035"/>
    </cofactor>
</comment>
<evidence type="ECO:0000256" key="2">
    <source>
        <dbReference type="ARBA" id="ARBA00001946"/>
    </source>
</evidence>
<keyword evidence="7 12" id="KW-0658">Purine biosynthesis</keyword>
<evidence type="ECO:0000259" key="14">
    <source>
        <dbReference type="PROSITE" id="PS50975"/>
    </source>
</evidence>
<evidence type="ECO:0000256" key="5">
    <source>
        <dbReference type="ARBA" id="ARBA00022598"/>
    </source>
</evidence>
<dbReference type="SUPFAM" id="SSF56059">
    <property type="entry name" value="Glutathione synthetase ATP-binding domain-like"/>
    <property type="match status" value="1"/>
</dbReference>
<dbReference type="SMART" id="SM01210">
    <property type="entry name" value="GARS_C"/>
    <property type="match status" value="1"/>
</dbReference>
<evidence type="ECO:0000256" key="13">
    <source>
        <dbReference type="PROSITE-ProRule" id="PRU00409"/>
    </source>
</evidence>
<evidence type="ECO:0000256" key="8">
    <source>
        <dbReference type="ARBA" id="ARBA00022840"/>
    </source>
</evidence>
<dbReference type="RefSeq" id="WP_323305027.1">
    <property type="nucleotide sequence ID" value="NZ_JAYGHX010000003.1"/>
</dbReference>
<dbReference type="SUPFAM" id="SSF52440">
    <property type="entry name" value="PreATP-grasp domain"/>
    <property type="match status" value="1"/>
</dbReference>
<dbReference type="InterPro" id="IPR020561">
    <property type="entry name" value="PRibGlycinamid_synth_ATP-grasp"/>
</dbReference>
<dbReference type="Pfam" id="PF01071">
    <property type="entry name" value="GARS_A"/>
    <property type="match status" value="1"/>
</dbReference>
<dbReference type="Gene3D" id="3.90.600.10">
    <property type="entry name" value="Phosphoribosylglycinamide synthetase, C-terminal domain"/>
    <property type="match status" value="1"/>
</dbReference>
<evidence type="ECO:0000313" key="16">
    <source>
        <dbReference type="Proteomes" id="UP001304461"/>
    </source>
</evidence>
<comment type="cofactor">
    <cofactor evidence="2">
        <name>Mg(2+)</name>
        <dbReference type="ChEBI" id="CHEBI:18420"/>
    </cofactor>
</comment>
<comment type="pathway">
    <text evidence="3 12">Purine metabolism; IMP biosynthesis via de novo pathway; N(1)-(5-phospho-D-ribosyl)glycinamide from 5-phospho-alpha-D-ribose 1-diphosphate: step 2/2.</text>
</comment>
<dbReference type="Gene3D" id="3.40.50.20">
    <property type="match status" value="1"/>
</dbReference>
<dbReference type="Gene3D" id="3.30.1490.20">
    <property type="entry name" value="ATP-grasp fold, A domain"/>
    <property type="match status" value="1"/>
</dbReference>
<dbReference type="SMART" id="SM01209">
    <property type="entry name" value="GARS_A"/>
    <property type="match status" value="1"/>
</dbReference>
<dbReference type="PROSITE" id="PS50975">
    <property type="entry name" value="ATP_GRASP"/>
    <property type="match status" value="1"/>
</dbReference>
<evidence type="ECO:0000256" key="1">
    <source>
        <dbReference type="ARBA" id="ARBA00001936"/>
    </source>
</evidence>
<keyword evidence="5 12" id="KW-0436">Ligase</keyword>
<keyword evidence="16" id="KW-1185">Reference proteome</keyword>
<organism evidence="15 16">
    <name type="scientific">Cyanobium gracile UHCC 0139</name>
    <dbReference type="NCBI Taxonomy" id="3110308"/>
    <lineage>
        <taxon>Bacteria</taxon>
        <taxon>Bacillati</taxon>
        <taxon>Cyanobacteriota</taxon>
        <taxon>Cyanophyceae</taxon>
        <taxon>Synechococcales</taxon>
        <taxon>Prochlorococcaceae</taxon>
        <taxon>Cyanobium</taxon>
    </lineage>
</organism>
<dbReference type="InterPro" id="IPR000115">
    <property type="entry name" value="PRibGlycinamide_synth"/>
</dbReference>
<dbReference type="SUPFAM" id="SSF51246">
    <property type="entry name" value="Rudiment single hybrid motif"/>
    <property type="match status" value="1"/>
</dbReference>
<evidence type="ECO:0000256" key="9">
    <source>
        <dbReference type="ARBA" id="ARBA00038345"/>
    </source>
</evidence>
<dbReference type="GO" id="GO:0004637">
    <property type="term" value="F:phosphoribosylamine-glycine ligase activity"/>
    <property type="evidence" value="ECO:0007669"/>
    <property type="project" value="UniProtKB-EC"/>
</dbReference>
<evidence type="ECO:0000256" key="7">
    <source>
        <dbReference type="ARBA" id="ARBA00022755"/>
    </source>
</evidence>
<accession>A0ABU5RT76</accession>
<evidence type="ECO:0000313" key="15">
    <source>
        <dbReference type="EMBL" id="MEA5390969.1"/>
    </source>
</evidence>
<dbReference type="InterPro" id="IPR011761">
    <property type="entry name" value="ATP-grasp"/>
</dbReference>
<dbReference type="EMBL" id="JAYGHX010000003">
    <property type="protein sequence ID" value="MEA5390969.1"/>
    <property type="molecule type" value="Genomic_DNA"/>
</dbReference>
<dbReference type="InterPro" id="IPR020560">
    <property type="entry name" value="PRibGlycinamide_synth_C-dom"/>
</dbReference>
<dbReference type="InterPro" id="IPR037123">
    <property type="entry name" value="PRibGlycinamide_synth_C_sf"/>
</dbReference>
<evidence type="ECO:0000256" key="12">
    <source>
        <dbReference type="HAMAP-Rule" id="MF_00138"/>
    </source>
</evidence>
<gene>
    <name evidence="12 15" type="primary">purD</name>
    <name evidence="15" type="ORF">VB738_06805</name>
</gene>
<dbReference type="EC" id="6.3.4.13" evidence="4 12"/>
<dbReference type="InterPro" id="IPR020559">
    <property type="entry name" value="PRibGlycinamide_synth_CS"/>
</dbReference>
<reference evidence="15 16" key="1">
    <citation type="submission" date="2023-12" db="EMBL/GenBank/DDBJ databases">
        <title>Baltic Sea Cyanobacteria.</title>
        <authorList>
            <person name="Delbaje E."/>
            <person name="Fewer D.P."/>
            <person name="Shishido T.K."/>
        </authorList>
    </citation>
    <scope>NUCLEOTIDE SEQUENCE [LARGE SCALE GENOMIC DNA]</scope>
    <source>
        <strain evidence="15 16">UHCC 0139</strain>
    </source>
</reference>
<protein>
    <recommendedName>
        <fullName evidence="4 12">Phosphoribosylamine--glycine ligase</fullName>
        <ecNumber evidence="4 12">6.3.4.13</ecNumber>
    </recommendedName>
    <alternativeName>
        <fullName evidence="12">GARS</fullName>
    </alternativeName>
    <alternativeName>
        <fullName evidence="10 12">Glycinamide ribonucleotide synthetase</fullName>
    </alternativeName>
    <alternativeName>
        <fullName evidence="11 12">Phosphoribosylglycinamide synthetase</fullName>
    </alternativeName>
</protein>
<evidence type="ECO:0000256" key="10">
    <source>
        <dbReference type="ARBA" id="ARBA00042242"/>
    </source>
</evidence>
<evidence type="ECO:0000256" key="3">
    <source>
        <dbReference type="ARBA" id="ARBA00005174"/>
    </source>
</evidence>
<proteinExistence type="inferred from homology"/>
<sequence length="452" mass="47045">MAPLTASDASPPSPVPARILVVGGGGRENALGWALARCPGVEQVLVAPGNGGTTALAGCRQMAIAETDHDALAMACRAHAIDLVVVGPEAPLAAGLADRLRSEGLAVFGPGADGALLEASKRWAKDLMREAGVPTAGYWAATDRQQALEALARHGRPLVVKADGLAAGKGVTVADSLEQCRDAIEEVFAGRFQSAVAGEPAAAPSLVLEERLHGPEVSVFALTDGRSMVLLPPAQDHKRIGEGDTGPNTGGMGAYAPARLLDAAGLEQVRQLVLEPILAALRARGIDYRGVIFAGLMLTDAGLRVIEFNCRFGDPECETLMPLLGPELARVLLACAAGRLEEAPPLSIEPRCSACVIAAAEGYPGEVRRGDPIHGDLGDAPDLQLFHAGSRRTEAGSVVTAGGRVLAVVAQADDFDTAFERAYDGLGRVGFEGMVYRRDIGHQVRTRRPALP</sequence>
<dbReference type="PANTHER" id="PTHR43472:SF1">
    <property type="entry name" value="PHOSPHORIBOSYLAMINE--GLYCINE LIGASE, CHLOROPLASTIC"/>
    <property type="match status" value="1"/>
</dbReference>
<comment type="catalytic activity">
    <reaction evidence="12">
        <text>5-phospho-beta-D-ribosylamine + glycine + ATP = N(1)-(5-phospho-beta-D-ribosyl)glycinamide + ADP + phosphate + H(+)</text>
        <dbReference type="Rhea" id="RHEA:17453"/>
        <dbReference type="ChEBI" id="CHEBI:15378"/>
        <dbReference type="ChEBI" id="CHEBI:30616"/>
        <dbReference type="ChEBI" id="CHEBI:43474"/>
        <dbReference type="ChEBI" id="CHEBI:57305"/>
        <dbReference type="ChEBI" id="CHEBI:58681"/>
        <dbReference type="ChEBI" id="CHEBI:143788"/>
        <dbReference type="ChEBI" id="CHEBI:456216"/>
        <dbReference type="EC" id="6.3.4.13"/>
    </reaction>
</comment>
<dbReference type="HAMAP" id="MF_00138">
    <property type="entry name" value="GARS"/>
    <property type="match status" value="1"/>
</dbReference>
<dbReference type="InterPro" id="IPR013815">
    <property type="entry name" value="ATP_grasp_subdomain_1"/>
</dbReference>
<dbReference type="InterPro" id="IPR020562">
    <property type="entry name" value="PRibGlycinamide_synth_N"/>
</dbReference>
<dbReference type="InterPro" id="IPR011054">
    <property type="entry name" value="Rudment_hybrid_motif"/>
</dbReference>
<dbReference type="Pfam" id="PF02843">
    <property type="entry name" value="GARS_C"/>
    <property type="match status" value="1"/>
</dbReference>
<name>A0ABU5RT76_9CYAN</name>
<keyword evidence="6 13" id="KW-0547">Nucleotide-binding</keyword>
<evidence type="ECO:0000256" key="11">
    <source>
        <dbReference type="ARBA" id="ARBA00042864"/>
    </source>
</evidence>
<evidence type="ECO:0000256" key="6">
    <source>
        <dbReference type="ARBA" id="ARBA00022741"/>
    </source>
</evidence>
<keyword evidence="8 13" id="KW-0067">ATP-binding</keyword>
<dbReference type="Pfam" id="PF02844">
    <property type="entry name" value="GARS_N"/>
    <property type="match status" value="1"/>
</dbReference>